<dbReference type="AlphaFoldDB" id="A0A1I5HSB0"/>
<name>A0A1I5HSB0_9PSEU</name>
<organism evidence="1 2">
    <name type="scientific">Amycolatopsis rubida</name>
    <dbReference type="NCBI Taxonomy" id="112413"/>
    <lineage>
        <taxon>Bacteria</taxon>
        <taxon>Bacillati</taxon>
        <taxon>Actinomycetota</taxon>
        <taxon>Actinomycetes</taxon>
        <taxon>Pseudonocardiales</taxon>
        <taxon>Pseudonocardiaceae</taxon>
        <taxon>Amycolatopsis</taxon>
    </lineage>
</organism>
<proteinExistence type="predicted"/>
<reference evidence="1 2" key="1">
    <citation type="submission" date="2016-10" db="EMBL/GenBank/DDBJ databases">
        <authorList>
            <person name="de Groot N.N."/>
        </authorList>
    </citation>
    <scope>NUCLEOTIDE SEQUENCE [LARGE SCALE GENOMIC DNA]</scope>
    <source>
        <strain evidence="1 2">DSM 44637</strain>
    </source>
</reference>
<evidence type="ECO:0000313" key="1">
    <source>
        <dbReference type="EMBL" id="SFO51029.1"/>
    </source>
</evidence>
<protein>
    <submittedName>
        <fullName evidence="1">Uncharacterized protein</fullName>
    </submittedName>
</protein>
<gene>
    <name evidence="1" type="ORF">SAMN05421854_10240</name>
</gene>
<dbReference type="Proteomes" id="UP000199137">
    <property type="component" value="Unassembled WGS sequence"/>
</dbReference>
<dbReference type="EMBL" id="FOWC01000002">
    <property type="protein sequence ID" value="SFO51029.1"/>
    <property type="molecule type" value="Genomic_DNA"/>
</dbReference>
<sequence>MSRVLLLADAQVVFSLGSELQIFRDTGLAPLDDGDPVKYQ</sequence>
<accession>A0A1I5HSB0</accession>
<evidence type="ECO:0000313" key="2">
    <source>
        <dbReference type="Proteomes" id="UP000199137"/>
    </source>
</evidence>